<evidence type="ECO:0000256" key="5">
    <source>
        <dbReference type="SAM" id="MobiDB-lite"/>
    </source>
</evidence>
<evidence type="ECO:0000256" key="2">
    <source>
        <dbReference type="ARBA" id="ARBA00022692"/>
    </source>
</evidence>
<feature type="compositionally biased region" description="Gly residues" evidence="5">
    <location>
        <begin position="232"/>
        <end position="249"/>
    </location>
</feature>
<evidence type="ECO:0000313" key="7">
    <source>
        <dbReference type="EMBL" id="HIR70697.1"/>
    </source>
</evidence>
<dbReference type="Proteomes" id="UP000823912">
    <property type="component" value="Unassembled WGS sequence"/>
</dbReference>
<feature type="region of interest" description="Disordered" evidence="5">
    <location>
        <begin position="226"/>
        <end position="249"/>
    </location>
</feature>
<keyword evidence="4 6" id="KW-0472">Membrane</keyword>
<comment type="caution">
    <text evidence="7">The sequence shown here is derived from an EMBL/GenBank/DDBJ whole genome shotgun (WGS) entry which is preliminary data.</text>
</comment>
<feature type="transmembrane region" description="Helical" evidence="6">
    <location>
        <begin position="103"/>
        <end position="125"/>
    </location>
</feature>
<comment type="subcellular location">
    <subcellularLocation>
        <location evidence="1">Membrane</location>
        <topology evidence="1">Multi-pass membrane protein</topology>
    </subcellularLocation>
</comment>
<sequence>MLNKLERKFGKYAIPHLIVYLIGGYALGYLLQIGGMITNVNFIRFMTLEPYYIIHGFQFWRLITWVMIPPSNGILFVLIMMLFYYQLGTVLEHTWGTFRFNVYMFGGIIATIIGAFVLYFIYGLIGIPHAVGIGNYFTTYYINMSIFLAFAVCYPDMEVRLYFLIPIKMKWMAVVYAVLVLIDVIGSGWGGRVAIICSLLNFVVFYLATRDYRRVSPKEMHRKQAFRNAMNGGPGRGPGSGRGYGPGNGRPGSGPIARHKCAICGRTELTNPELEFRFCSKCNGNYEYCQDHLFTHTHVK</sequence>
<feature type="transmembrane region" description="Helical" evidence="6">
    <location>
        <begin position="188"/>
        <end position="208"/>
    </location>
</feature>
<evidence type="ECO:0000313" key="8">
    <source>
        <dbReference type="Proteomes" id="UP000823912"/>
    </source>
</evidence>
<dbReference type="SUPFAM" id="SSF144091">
    <property type="entry name" value="Rhomboid-like"/>
    <property type="match status" value="1"/>
</dbReference>
<accession>A0A9D1JAQ7</accession>
<dbReference type="InterPro" id="IPR035952">
    <property type="entry name" value="Rhomboid-like_sf"/>
</dbReference>
<name>A0A9D1JAQ7_9FIRM</name>
<evidence type="ECO:0000256" key="1">
    <source>
        <dbReference type="ARBA" id="ARBA00004141"/>
    </source>
</evidence>
<proteinExistence type="predicted"/>
<feature type="transmembrane region" description="Helical" evidence="6">
    <location>
        <begin position="137"/>
        <end position="154"/>
    </location>
</feature>
<evidence type="ECO:0000256" key="4">
    <source>
        <dbReference type="ARBA" id="ARBA00023136"/>
    </source>
</evidence>
<dbReference type="AlphaFoldDB" id="A0A9D1JAQ7"/>
<protein>
    <recommendedName>
        <fullName evidence="9">Rhomboid family intramembrane serine protease</fullName>
    </recommendedName>
</protein>
<reference evidence="7" key="1">
    <citation type="submission" date="2020-10" db="EMBL/GenBank/DDBJ databases">
        <authorList>
            <person name="Gilroy R."/>
        </authorList>
    </citation>
    <scope>NUCLEOTIDE SEQUENCE</scope>
    <source>
        <strain evidence="7">ChiSjej5B23-6657</strain>
    </source>
</reference>
<feature type="transmembrane region" description="Helical" evidence="6">
    <location>
        <begin position="74"/>
        <end position="91"/>
    </location>
</feature>
<dbReference type="EMBL" id="DVHM01000087">
    <property type="protein sequence ID" value="HIR70697.1"/>
    <property type="molecule type" value="Genomic_DNA"/>
</dbReference>
<dbReference type="GO" id="GO:0016020">
    <property type="term" value="C:membrane"/>
    <property type="evidence" value="ECO:0007669"/>
    <property type="project" value="UniProtKB-SubCell"/>
</dbReference>
<reference evidence="7" key="2">
    <citation type="journal article" date="2021" name="PeerJ">
        <title>Extensive microbial diversity within the chicken gut microbiome revealed by metagenomics and culture.</title>
        <authorList>
            <person name="Gilroy R."/>
            <person name="Ravi A."/>
            <person name="Getino M."/>
            <person name="Pursley I."/>
            <person name="Horton D.L."/>
            <person name="Alikhan N.F."/>
            <person name="Baker D."/>
            <person name="Gharbi K."/>
            <person name="Hall N."/>
            <person name="Watson M."/>
            <person name="Adriaenssens E.M."/>
            <person name="Foster-Nyarko E."/>
            <person name="Jarju S."/>
            <person name="Secka A."/>
            <person name="Antonio M."/>
            <person name="Oren A."/>
            <person name="Chaudhuri R.R."/>
            <person name="La Ragione R."/>
            <person name="Hildebrand F."/>
            <person name="Pallen M.J."/>
        </authorList>
    </citation>
    <scope>NUCLEOTIDE SEQUENCE</scope>
    <source>
        <strain evidence="7">ChiSjej5B23-6657</strain>
    </source>
</reference>
<organism evidence="7 8">
    <name type="scientific">Candidatus Pullilachnospira gallistercoris</name>
    <dbReference type="NCBI Taxonomy" id="2840911"/>
    <lineage>
        <taxon>Bacteria</taxon>
        <taxon>Bacillati</taxon>
        <taxon>Bacillota</taxon>
        <taxon>Clostridia</taxon>
        <taxon>Lachnospirales</taxon>
        <taxon>Lachnospiraceae</taxon>
        <taxon>Lachnospiraceae incertae sedis</taxon>
        <taxon>Candidatus Pullilachnospira</taxon>
    </lineage>
</organism>
<evidence type="ECO:0008006" key="9">
    <source>
        <dbReference type="Google" id="ProtNLM"/>
    </source>
</evidence>
<dbReference type="Gene3D" id="1.20.1540.10">
    <property type="entry name" value="Rhomboid-like"/>
    <property type="match status" value="1"/>
</dbReference>
<feature type="transmembrane region" description="Helical" evidence="6">
    <location>
        <begin position="161"/>
        <end position="182"/>
    </location>
</feature>
<keyword evidence="2 6" id="KW-0812">Transmembrane</keyword>
<evidence type="ECO:0000256" key="6">
    <source>
        <dbReference type="SAM" id="Phobius"/>
    </source>
</evidence>
<evidence type="ECO:0000256" key="3">
    <source>
        <dbReference type="ARBA" id="ARBA00022989"/>
    </source>
</evidence>
<gene>
    <name evidence="7" type="ORF">IAA55_05400</name>
</gene>
<keyword evidence="3 6" id="KW-1133">Transmembrane helix</keyword>